<dbReference type="InterPro" id="IPR011701">
    <property type="entry name" value="MFS"/>
</dbReference>
<accession>A0A1Y3R110</accession>
<dbReference type="PIRSF" id="PIRSF002808">
    <property type="entry name" value="Hexose_phosphate_transp"/>
    <property type="match status" value="1"/>
</dbReference>
<dbReference type="RefSeq" id="WP_087401032.1">
    <property type="nucleotide sequence ID" value="NZ_NFHB01000001.1"/>
</dbReference>
<dbReference type="eggNOG" id="COG2271">
    <property type="taxonomic scope" value="Bacteria"/>
</dbReference>
<dbReference type="PANTHER" id="PTHR43826:SF3">
    <property type="entry name" value="GLUCOSE-6-PHOSPHATE EXCHANGER SLC37A4"/>
    <property type="match status" value="1"/>
</dbReference>
<dbReference type="InterPro" id="IPR020846">
    <property type="entry name" value="MFS_dom"/>
</dbReference>
<dbReference type="PROSITE" id="PS50850">
    <property type="entry name" value="MFS"/>
    <property type="match status" value="1"/>
</dbReference>
<evidence type="ECO:0000313" key="7">
    <source>
        <dbReference type="EMBL" id="OUN04995.1"/>
    </source>
</evidence>
<dbReference type="Gene3D" id="1.20.1250.20">
    <property type="entry name" value="MFS general substrate transporter like domains"/>
    <property type="match status" value="2"/>
</dbReference>
<comment type="subcellular location">
    <subcellularLocation>
        <location evidence="1">Endomembrane system</location>
        <topology evidence="1">Multi-pass membrane protein</topology>
    </subcellularLocation>
</comment>
<evidence type="ECO:0000256" key="4">
    <source>
        <dbReference type="ARBA" id="ARBA00023136"/>
    </source>
</evidence>
<evidence type="ECO:0000256" key="1">
    <source>
        <dbReference type="ARBA" id="ARBA00004127"/>
    </source>
</evidence>
<evidence type="ECO:0000313" key="8">
    <source>
        <dbReference type="Proteomes" id="UP000195772"/>
    </source>
</evidence>
<feature type="transmembrane region" description="Helical" evidence="5">
    <location>
        <begin position="50"/>
        <end position="69"/>
    </location>
</feature>
<dbReference type="GO" id="GO:0012505">
    <property type="term" value="C:endomembrane system"/>
    <property type="evidence" value="ECO:0007669"/>
    <property type="project" value="UniProtKB-SubCell"/>
</dbReference>
<feature type="transmembrane region" description="Helical" evidence="5">
    <location>
        <begin position="420"/>
        <end position="443"/>
    </location>
</feature>
<feature type="transmembrane region" description="Helical" evidence="5">
    <location>
        <begin position="224"/>
        <end position="247"/>
    </location>
</feature>
<dbReference type="GO" id="GO:0035435">
    <property type="term" value="P:phosphate ion transmembrane transport"/>
    <property type="evidence" value="ECO:0007669"/>
    <property type="project" value="TreeGrafter"/>
</dbReference>
<sequence length="484" mass="52507">MTPEQTKRFKYWQTRTIIATMVGYALFYFVRKNFSLAMPGLEADLGISKTSLGIFLTLNGVVYGLSRFVNGILADRMNARWYMAIGLALCALANFAFGFGEDVSYWITGQHDGSQFTNTMILFMGIMWVINGMLQGTGFPPCARLLTHWIPPTELATKMSVWNTSHSIGAGLVVILCGYIMGTVGMNMAADPDAVATIAANLGVAPDDAAGMERVMASAAHVGAWKWCFWVPSAIAFAGAIGLVAFLRDTPSSVGLPELEGTEVKEVKKETKSAEHRAFLMKHVFRNPLIWILGFANFFVYIVRFSVLDWGPSLLSQSKGVSMSHAGWLVAMFEIAGIVGMLFAGWATDKWLRGRAHRTCVFCMAGAALFVFLFWQLPADAPVWLLFLTLCAAGFCIYGPQALIGIAAANQATKKAAATANGLTGLFGYASTVVSGVGLGFVAQHYGWNWAYVGIIGVAVVGMLVFLMMWGARADGYDAEPERN</sequence>
<feature type="transmembrane region" description="Helical" evidence="5">
    <location>
        <begin position="289"/>
        <end position="307"/>
    </location>
</feature>
<dbReference type="AlphaFoldDB" id="A0A1Y3R110"/>
<feature type="transmembrane region" description="Helical" evidence="5">
    <location>
        <begin position="12"/>
        <end position="30"/>
    </location>
</feature>
<evidence type="ECO:0000259" key="6">
    <source>
        <dbReference type="PROSITE" id="PS50850"/>
    </source>
</evidence>
<keyword evidence="3 5" id="KW-1133">Transmembrane helix</keyword>
<feature type="transmembrane region" description="Helical" evidence="5">
    <location>
        <begin position="120"/>
        <end position="139"/>
    </location>
</feature>
<dbReference type="GO" id="GO:0005886">
    <property type="term" value="C:plasma membrane"/>
    <property type="evidence" value="ECO:0007669"/>
    <property type="project" value="TreeGrafter"/>
</dbReference>
<evidence type="ECO:0000256" key="3">
    <source>
        <dbReference type="ARBA" id="ARBA00022989"/>
    </source>
</evidence>
<feature type="transmembrane region" description="Helical" evidence="5">
    <location>
        <begin position="81"/>
        <end position="100"/>
    </location>
</feature>
<feature type="transmembrane region" description="Helical" evidence="5">
    <location>
        <begin position="449"/>
        <end position="470"/>
    </location>
</feature>
<evidence type="ECO:0000256" key="5">
    <source>
        <dbReference type="SAM" id="Phobius"/>
    </source>
</evidence>
<protein>
    <submittedName>
        <fullName evidence="7">MFS transporter</fullName>
    </submittedName>
</protein>
<feature type="transmembrane region" description="Helical" evidence="5">
    <location>
        <begin position="160"/>
        <end position="181"/>
    </location>
</feature>
<dbReference type="InterPro" id="IPR036259">
    <property type="entry name" value="MFS_trans_sf"/>
</dbReference>
<dbReference type="SUPFAM" id="SSF103473">
    <property type="entry name" value="MFS general substrate transporter"/>
    <property type="match status" value="1"/>
</dbReference>
<comment type="caution">
    <text evidence="7">The sequence shown here is derived from an EMBL/GenBank/DDBJ whole genome shotgun (WGS) entry which is preliminary data.</text>
</comment>
<gene>
    <name evidence="7" type="ORF">B5G41_01435</name>
</gene>
<proteinExistence type="predicted"/>
<reference evidence="8" key="1">
    <citation type="submission" date="2017-04" db="EMBL/GenBank/DDBJ databases">
        <title>Function of individual gut microbiota members based on whole genome sequencing of pure cultures obtained from chicken caecum.</title>
        <authorList>
            <person name="Medvecky M."/>
            <person name="Cejkova D."/>
            <person name="Polansky O."/>
            <person name="Karasova D."/>
            <person name="Kubasova T."/>
            <person name="Cizek A."/>
            <person name="Rychlik I."/>
        </authorList>
    </citation>
    <scope>NUCLEOTIDE SEQUENCE [LARGE SCALE GENOMIC DNA]</scope>
    <source>
        <strain evidence="8">An90</strain>
    </source>
</reference>
<feature type="transmembrane region" description="Helical" evidence="5">
    <location>
        <begin position="327"/>
        <end position="347"/>
    </location>
</feature>
<dbReference type="EMBL" id="NFHB01000001">
    <property type="protein sequence ID" value="OUN04995.1"/>
    <property type="molecule type" value="Genomic_DNA"/>
</dbReference>
<name>A0A1Y3R110_9BACT</name>
<keyword evidence="2 5" id="KW-0812">Transmembrane</keyword>
<dbReference type="PANTHER" id="PTHR43826">
    <property type="entry name" value="GLUCOSE-6-PHOSPHATE EXCHANGER SLC37A4"/>
    <property type="match status" value="1"/>
</dbReference>
<evidence type="ECO:0000256" key="2">
    <source>
        <dbReference type="ARBA" id="ARBA00022692"/>
    </source>
</evidence>
<dbReference type="GO" id="GO:0061513">
    <property type="term" value="F:glucose 6-phosphate:phosphate antiporter activity"/>
    <property type="evidence" value="ECO:0007669"/>
    <property type="project" value="TreeGrafter"/>
</dbReference>
<dbReference type="Pfam" id="PF07690">
    <property type="entry name" value="MFS_1"/>
    <property type="match status" value="1"/>
</dbReference>
<organism evidence="7 8">
    <name type="scientific">Alistipes onderdonkii</name>
    <dbReference type="NCBI Taxonomy" id="328813"/>
    <lineage>
        <taxon>Bacteria</taxon>
        <taxon>Pseudomonadati</taxon>
        <taxon>Bacteroidota</taxon>
        <taxon>Bacteroidia</taxon>
        <taxon>Bacteroidales</taxon>
        <taxon>Rikenellaceae</taxon>
        <taxon>Alistipes</taxon>
    </lineage>
</organism>
<feature type="transmembrane region" description="Helical" evidence="5">
    <location>
        <begin position="359"/>
        <end position="377"/>
    </location>
</feature>
<keyword evidence="4 5" id="KW-0472">Membrane</keyword>
<dbReference type="InterPro" id="IPR000849">
    <property type="entry name" value="Sugar_P_transporter"/>
</dbReference>
<dbReference type="InterPro" id="IPR051337">
    <property type="entry name" value="OPA_Antiporter"/>
</dbReference>
<feature type="transmembrane region" description="Helical" evidence="5">
    <location>
        <begin position="383"/>
        <end position="408"/>
    </location>
</feature>
<dbReference type="OrthoDB" id="9766638at2"/>
<dbReference type="Proteomes" id="UP000195772">
    <property type="component" value="Unassembled WGS sequence"/>
</dbReference>
<feature type="domain" description="Major facilitator superfamily (MFS) profile" evidence="6">
    <location>
        <begin position="16"/>
        <end position="474"/>
    </location>
</feature>